<dbReference type="Pfam" id="PF03205">
    <property type="entry name" value="MobB"/>
    <property type="match status" value="1"/>
</dbReference>
<dbReference type="PANTHER" id="PTHR23404">
    <property type="entry name" value="MOLYBDOPTERIN SYNTHASE RELATED"/>
    <property type="match status" value="1"/>
</dbReference>
<evidence type="ECO:0000256" key="7">
    <source>
        <dbReference type="ARBA" id="ARBA00026066"/>
    </source>
</evidence>
<evidence type="ECO:0000256" key="13">
    <source>
        <dbReference type="SAM" id="MobiDB-lite"/>
    </source>
</evidence>
<comment type="subunit">
    <text evidence="7">Heterotetramer of 2 MoaD subunits and 2 MoaE subunits. Also stable as homodimer. The enzyme changes between these two forms during catalysis.</text>
</comment>
<proteinExistence type="inferred from homology"/>
<reference evidence="15" key="1">
    <citation type="journal article" date="2014" name="Int. J. Syst. Evol. Microbiol.">
        <title>Complete genome sequence of Corynebacterium casei LMG S-19264T (=DSM 44701T), isolated from a smear-ripened cheese.</title>
        <authorList>
            <consortium name="US DOE Joint Genome Institute (JGI-PGF)"/>
            <person name="Walter F."/>
            <person name="Albersmeier A."/>
            <person name="Kalinowski J."/>
            <person name="Ruckert C."/>
        </authorList>
    </citation>
    <scope>NUCLEOTIDE SEQUENCE</scope>
    <source>
        <strain evidence="15">CGMCC 1.15371</strain>
    </source>
</reference>
<dbReference type="CDD" id="cd00756">
    <property type="entry name" value="MoaE"/>
    <property type="match status" value="1"/>
</dbReference>
<dbReference type="InterPro" id="IPR027417">
    <property type="entry name" value="P-loop_NTPase"/>
</dbReference>
<keyword evidence="5" id="KW-0808">Transferase</keyword>
<evidence type="ECO:0000259" key="14">
    <source>
        <dbReference type="Pfam" id="PF03205"/>
    </source>
</evidence>
<evidence type="ECO:0000256" key="11">
    <source>
        <dbReference type="ARBA" id="ARBA00032474"/>
    </source>
</evidence>
<dbReference type="GO" id="GO:0030366">
    <property type="term" value="F:molybdopterin synthase activity"/>
    <property type="evidence" value="ECO:0007669"/>
    <property type="project" value="UniProtKB-EC"/>
</dbReference>
<comment type="pathway">
    <text evidence="1">Cofactor biosynthesis; molybdopterin biosynthesis.</text>
</comment>
<dbReference type="SUPFAM" id="SSF52540">
    <property type="entry name" value="P-loop containing nucleoside triphosphate hydrolases"/>
    <property type="match status" value="1"/>
</dbReference>
<dbReference type="Pfam" id="PF02391">
    <property type="entry name" value="MoaE"/>
    <property type="match status" value="1"/>
</dbReference>
<evidence type="ECO:0000256" key="10">
    <source>
        <dbReference type="ARBA" id="ARBA00030781"/>
    </source>
</evidence>
<dbReference type="SUPFAM" id="SSF54690">
    <property type="entry name" value="Molybdopterin synthase subunit MoaE"/>
    <property type="match status" value="1"/>
</dbReference>
<evidence type="ECO:0000256" key="8">
    <source>
        <dbReference type="ARBA" id="ARBA00029745"/>
    </source>
</evidence>
<evidence type="ECO:0000256" key="4">
    <source>
        <dbReference type="ARBA" id="ARBA00013858"/>
    </source>
</evidence>
<sequence>MDMKLPVLQIVGYQNSGKTRIVCDLLEESKQHHFKVATLKHHGHGGKPNIEDEKKDSGRHRLSGSLISGVEGAGLLQMVVQREEEWELEHILRFYHVHGVDLILVEGYKQAAYPKIAVIRNANDMEIVDQVSNIVAIITAIPLTNTTIHHPIFSIHDKKSYQDWFTHYIKKQRKKMQMFQITDHPILIEEVTQKVLSHEAGAVVNFIGTVREFTGGKQTLALEYESYVSMAEKQLRKIGREIVCKWPEARIAITHRVGHLQISDIAVVIAVSTPHRNDAYEANQYAIERIKQIVPIWKKEYWQDGTEWIGNQQETISYPSGKPEDVIFND</sequence>
<dbReference type="AlphaFoldDB" id="A0A8J2YKR9"/>
<name>A0A8J2YKR9_9BACL</name>
<comment type="similarity">
    <text evidence="2">Belongs to the MoaE family.</text>
</comment>
<gene>
    <name evidence="15" type="ORF">GCM10011391_31570</name>
</gene>
<evidence type="ECO:0000256" key="9">
    <source>
        <dbReference type="ARBA" id="ARBA00030407"/>
    </source>
</evidence>
<feature type="domain" description="Molybdopterin-guanine dinucleotide biosynthesis protein B (MobB)" evidence="14">
    <location>
        <begin position="7"/>
        <end position="139"/>
    </location>
</feature>
<dbReference type="InterPro" id="IPR004435">
    <property type="entry name" value="MobB_dom"/>
</dbReference>
<dbReference type="GO" id="GO:0005525">
    <property type="term" value="F:GTP binding"/>
    <property type="evidence" value="ECO:0007669"/>
    <property type="project" value="InterPro"/>
</dbReference>
<evidence type="ECO:0000313" key="16">
    <source>
        <dbReference type="Proteomes" id="UP000628775"/>
    </source>
</evidence>
<dbReference type="InterPro" id="IPR003448">
    <property type="entry name" value="Mopterin_biosynth_MoaE"/>
</dbReference>
<organism evidence="15 16">
    <name type="scientific">Pullulanibacillus camelliae</name>
    <dbReference type="NCBI Taxonomy" id="1707096"/>
    <lineage>
        <taxon>Bacteria</taxon>
        <taxon>Bacillati</taxon>
        <taxon>Bacillota</taxon>
        <taxon>Bacilli</taxon>
        <taxon>Bacillales</taxon>
        <taxon>Sporolactobacillaceae</taxon>
        <taxon>Pullulanibacillus</taxon>
    </lineage>
</organism>
<dbReference type="InterPro" id="IPR036563">
    <property type="entry name" value="MoaE_sf"/>
</dbReference>
<accession>A0A8J2YKR9</accession>
<comment type="caution">
    <text evidence="15">The sequence shown here is derived from an EMBL/GenBank/DDBJ whole genome shotgun (WGS) entry which is preliminary data.</text>
</comment>
<keyword evidence="16" id="KW-1185">Reference proteome</keyword>
<keyword evidence="6" id="KW-0501">Molybdenum cofactor biosynthesis</keyword>
<evidence type="ECO:0000256" key="6">
    <source>
        <dbReference type="ARBA" id="ARBA00023150"/>
    </source>
</evidence>
<evidence type="ECO:0000256" key="3">
    <source>
        <dbReference type="ARBA" id="ARBA00011950"/>
    </source>
</evidence>
<dbReference type="Proteomes" id="UP000628775">
    <property type="component" value="Unassembled WGS sequence"/>
</dbReference>
<dbReference type="Gene3D" id="3.90.1170.40">
    <property type="entry name" value="Molybdopterin biosynthesis MoaE subunit"/>
    <property type="match status" value="1"/>
</dbReference>
<dbReference type="EC" id="2.8.1.12" evidence="3"/>
<evidence type="ECO:0000256" key="1">
    <source>
        <dbReference type="ARBA" id="ARBA00005046"/>
    </source>
</evidence>
<evidence type="ECO:0000256" key="2">
    <source>
        <dbReference type="ARBA" id="ARBA00005426"/>
    </source>
</evidence>
<comment type="catalytic activity">
    <reaction evidence="12">
        <text>2 [molybdopterin-synthase sulfur-carrier protein]-C-terminal-Gly-aminoethanethioate + cyclic pyranopterin phosphate + H2O = molybdopterin + 2 [molybdopterin-synthase sulfur-carrier protein]-C-terminal Gly-Gly + 2 H(+)</text>
        <dbReference type="Rhea" id="RHEA:26333"/>
        <dbReference type="Rhea" id="RHEA-COMP:12202"/>
        <dbReference type="Rhea" id="RHEA-COMP:19907"/>
        <dbReference type="ChEBI" id="CHEBI:15377"/>
        <dbReference type="ChEBI" id="CHEBI:15378"/>
        <dbReference type="ChEBI" id="CHEBI:58698"/>
        <dbReference type="ChEBI" id="CHEBI:59648"/>
        <dbReference type="ChEBI" id="CHEBI:90778"/>
        <dbReference type="ChEBI" id="CHEBI:232372"/>
        <dbReference type="EC" id="2.8.1.12"/>
    </reaction>
</comment>
<evidence type="ECO:0000256" key="5">
    <source>
        <dbReference type="ARBA" id="ARBA00022679"/>
    </source>
</evidence>
<evidence type="ECO:0000256" key="12">
    <source>
        <dbReference type="ARBA" id="ARBA00049878"/>
    </source>
</evidence>
<dbReference type="Gene3D" id="3.40.50.300">
    <property type="entry name" value="P-loop containing nucleotide triphosphate hydrolases"/>
    <property type="match status" value="1"/>
</dbReference>
<dbReference type="EMBL" id="BMIR01000018">
    <property type="protein sequence ID" value="GGE50490.1"/>
    <property type="molecule type" value="Genomic_DNA"/>
</dbReference>
<protein>
    <recommendedName>
        <fullName evidence="4">Molybdopterin synthase catalytic subunit</fullName>
        <ecNumber evidence="3">2.8.1.12</ecNumber>
    </recommendedName>
    <alternativeName>
        <fullName evidence="10">MPT synthase subunit 2</fullName>
    </alternativeName>
    <alternativeName>
        <fullName evidence="8">Molybdenum cofactor biosynthesis protein E</fullName>
    </alternativeName>
    <alternativeName>
        <fullName evidence="9">Molybdopterin-converting factor large subunit</fullName>
    </alternativeName>
    <alternativeName>
        <fullName evidence="11">Molybdopterin-converting factor subunit 2</fullName>
    </alternativeName>
</protein>
<reference evidence="15" key="2">
    <citation type="submission" date="2020-09" db="EMBL/GenBank/DDBJ databases">
        <authorList>
            <person name="Sun Q."/>
            <person name="Zhou Y."/>
        </authorList>
    </citation>
    <scope>NUCLEOTIDE SEQUENCE</scope>
    <source>
        <strain evidence="15">CGMCC 1.15371</strain>
    </source>
</reference>
<dbReference type="FunFam" id="3.90.1170.40:FF:000003">
    <property type="entry name" value="Molybdopterin converting factor subunit 2"/>
    <property type="match status" value="1"/>
</dbReference>
<dbReference type="NCBIfam" id="TIGR00176">
    <property type="entry name" value="mobB"/>
    <property type="match status" value="1"/>
</dbReference>
<feature type="region of interest" description="Disordered" evidence="13">
    <location>
        <begin position="40"/>
        <end position="59"/>
    </location>
</feature>
<dbReference type="GO" id="GO:0006777">
    <property type="term" value="P:Mo-molybdopterin cofactor biosynthetic process"/>
    <property type="evidence" value="ECO:0007669"/>
    <property type="project" value="UniProtKB-KW"/>
</dbReference>
<evidence type="ECO:0000313" key="15">
    <source>
        <dbReference type="EMBL" id="GGE50490.1"/>
    </source>
</evidence>